<feature type="transmembrane region" description="Helical" evidence="2">
    <location>
        <begin position="478"/>
        <end position="501"/>
    </location>
</feature>
<feature type="region of interest" description="Disordered" evidence="1">
    <location>
        <begin position="575"/>
        <end position="596"/>
    </location>
</feature>
<dbReference type="WBParaSite" id="BXY_0902300.1">
    <property type="protein sequence ID" value="BXY_0902300.1"/>
    <property type="gene ID" value="BXY_0902300"/>
</dbReference>
<keyword evidence="5" id="KW-1185">Reference proteome</keyword>
<keyword evidence="2" id="KW-1133">Transmembrane helix</keyword>
<feature type="transmembrane region" description="Helical" evidence="2">
    <location>
        <begin position="363"/>
        <end position="385"/>
    </location>
</feature>
<dbReference type="Proteomes" id="UP000659654">
    <property type="component" value="Unassembled WGS sequence"/>
</dbReference>
<name>A0A1I7S7N2_BURXY</name>
<evidence type="ECO:0000313" key="5">
    <source>
        <dbReference type="Proteomes" id="UP000659654"/>
    </source>
</evidence>
<feature type="transmembrane region" description="Helical" evidence="2">
    <location>
        <begin position="331"/>
        <end position="351"/>
    </location>
</feature>
<gene>
    <name evidence="3" type="ORF">BXYJ_LOCUS7903</name>
</gene>
<organism evidence="4 6">
    <name type="scientific">Bursaphelenchus xylophilus</name>
    <name type="common">Pinewood nematode worm</name>
    <name type="synonym">Aphelenchoides xylophilus</name>
    <dbReference type="NCBI Taxonomy" id="6326"/>
    <lineage>
        <taxon>Eukaryota</taxon>
        <taxon>Metazoa</taxon>
        <taxon>Ecdysozoa</taxon>
        <taxon>Nematoda</taxon>
        <taxon>Chromadorea</taxon>
        <taxon>Rhabditida</taxon>
        <taxon>Tylenchina</taxon>
        <taxon>Tylenchomorpha</taxon>
        <taxon>Aphelenchoidea</taxon>
        <taxon>Aphelenchoididae</taxon>
        <taxon>Bursaphelenchus</taxon>
    </lineage>
</organism>
<evidence type="ECO:0000313" key="4">
    <source>
        <dbReference type="Proteomes" id="UP000095284"/>
    </source>
</evidence>
<dbReference type="Proteomes" id="UP000582659">
    <property type="component" value="Unassembled WGS sequence"/>
</dbReference>
<dbReference type="EMBL" id="CAJFCV020000003">
    <property type="protein sequence ID" value="CAG9112020.1"/>
    <property type="molecule type" value="Genomic_DNA"/>
</dbReference>
<feature type="transmembrane region" description="Helical" evidence="2">
    <location>
        <begin position="521"/>
        <end position="539"/>
    </location>
</feature>
<feature type="transmembrane region" description="Helical" evidence="2">
    <location>
        <begin position="431"/>
        <end position="451"/>
    </location>
</feature>
<protein>
    <submittedName>
        <fullName evidence="3">(pine wood nematode) hypothetical protein</fullName>
    </submittedName>
</protein>
<accession>A0A1I7S7N2</accession>
<reference evidence="6" key="1">
    <citation type="submission" date="2016-11" db="UniProtKB">
        <authorList>
            <consortium name="WormBaseParasite"/>
        </authorList>
    </citation>
    <scope>IDENTIFICATION</scope>
</reference>
<dbReference type="OrthoDB" id="5794435at2759"/>
<evidence type="ECO:0000256" key="2">
    <source>
        <dbReference type="SAM" id="Phobius"/>
    </source>
</evidence>
<sequence length="623" mass="73862">MFRSLDMMEDLCADEDQLPYCEMIRFFFLRDDPRRQGVCDAMKLDRSVDCPVTQVDPKDRYIVTFRELTVEFRCLSENPYEFSWNFLRFAALEENGMEFFKTSVANKPDEFFVEFNNALKNNSYFNNVFHELREVQIVQSQLYLHFMISSLILNNLGKAARQTDKLLNEYCEHGCHIEEMHNHESQCVSSILHQHTDDPTPPKSQHAYMRIECNARNLYIPSPYTIGYIDLRNFVRTENVRCFIIFMASTFGIFMNIYMQQFYPVYKERSNVDFFRITNYTRYYDETYLAAVSALRLTLNDRYGDVITGNFTQDLHGLRILAIAENFLVNFSRSLAAMVMILIVCSVFYELRSSFCGRLRPKVKLAFILLIWFCWLTMLAMYVYIGSLEYNMIYHLNDVMGARGNDQEAIKRQCRKLRQEEHKKDQLKGHAYFMILYFFVSVVSLISLFAYHKYKVSRSKNGIPQHLQEEMQKSWRSLTIASMIYILSNFGTTFVEIRSLIKLRDTITQGDVQSIAELYRWLYLLSLIDPIVHPWILIYRMKALRVLHFDIQKELTSLQLKSILRKVSTSLSTFQKSKPKKQTRFDDEVTPPTPRRLRPSVQQDLQWMLNYLEREKRIRMGEL</sequence>
<evidence type="ECO:0000313" key="3">
    <source>
        <dbReference type="EMBL" id="CAD5223286.1"/>
    </source>
</evidence>
<reference evidence="3" key="2">
    <citation type="submission" date="2020-09" db="EMBL/GenBank/DDBJ databases">
        <authorList>
            <person name="Kikuchi T."/>
        </authorList>
    </citation>
    <scope>NUCLEOTIDE SEQUENCE</scope>
    <source>
        <strain evidence="3">Ka4C1</strain>
    </source>
</reference>
<keyword evidence="2" id="KW-0472">Membrane</keyword>
<proteinExistence type="predicted"/>
<dbReference type="EMBL" id="CAJFDI010000003">
    <property type="protein sequence ID" value="CAD5223286.1"/>
    <property type="molecule type" value="Genomic_DNA"/>
</dbReference>
<dbReference type="Proteomes" id="UP000095284">
    <property type="component" value="Unplaced"/>
</dbReference>
<dbReference type="AlphaFoldDB" id="A0A1I7S7N2"/>
<evidence type="ECO:0000313" key="6">
    <source>
        <dbReference type="WBParaSite" id="BXY_0902300.1"/>
    </source>
</evidence>
<evidence type="ECO:0000256" key="1">
    <source>
        <dbReference type="SAM" id="MobiDB-lite"/>
    </source>
</evidence>
<feature type="transmembrane region" description="Helical" evidence="2">
    <location>
        <begin position="240"/>
        <end position="259"/>
    </location>
</feature>
<keyword evidence="2" id="KW-0812">Transmembrane</keyword>